<evidence type="ECO:0000313" key="1">
    <source>
        <dbReference type="EMBL" id="QQZ62149.1"/>
    </source>
</evidence>
<dbReference type="Proteomes" id="UP000595841">
    <property type="component" value="Chromosome"/>
</dbReference>
<proteinExistence type="predicted"/>
<accession>A0A974PDT3</accession>
<dbReference type="EMBL" id="CP068595">
    <property type="protein sequence ID" value="QQZ62149.1"/>
    <property type="molecule type" value="Genomic_DNA"/>
</dbReference>
<reference evidence="1 2" key="1">
    <citation type="submission" date="2021-01" db="EMBL/GenBank/DDBJ databases">
        <title>Whole genome sequence of Paenibacillus sonchi LMG 24727 for comparative genomics.</title>
        <authorList>
            <person name="Lee G."/>
            <person name="Kim M.-J."/>
            <person name="Lim K."/>
            <person name="Shin J.-H."/>
        </authorList>
    </citation>
    <scope>NUCLEOTIDE SEQUENCE [LARGE SCALE GENOMIC DNA]</scope>
    <source>
        <strain evidence="1 2">LMG 24727</strain>
    </source>
</reference>
<name>A0A974PDT3_9BACL</name>
<dbReference type="KEGG" id="pson:JI735_05765"/>
<dbReference type="RefSeq" id="WP_202677145.1">
    <property type="nucleotide sequence ID" value="NZ_CP068595.1"/>
</dbReference>
<evidence type="ECO:0000313" key="2">
    <source>
        <dbReference type="Proteomes" id="UP000595841"/>
    </source>
</evidence>
<keyword evidence="2" id="KW-1185">Reference proteome</keyword>
<gene>
    <name evidence="1" type="ORF">JI735_05765</name>
</gene>
<organism evidence="1 2">
    <name type="scientific">Paenibacillus sonchi</name>
    <dbReference type="NCBI Taxonomy" id="373687"/>
    <lineage>
        <taxon>Bacteria</taxon>
        <taxon>Bacillati</taxon>
        <taxon>Bacillota</taxon>
        <taxon>Bacilli</taxon>
        <taxon>Bacillales</taxon>
        <taxon>Paenibacillaceae</taxon>
        <taxon>Paenibacillus</taxon>
        <taxon>Paenibacillus sonchi group</taxon>
    </lineage>
</organism>
<dbReference type="AlphaFoldDB" id="A0A974PDT3"/>
<protein>
    <submittedName>
        <fullName evidence="1">Uncharacterized protein</fullName>
    </submittedName>
</protein>
<sequence>MSKKDLTFEDVLSRINNNFNIAKSTREVNNASNDYHQLQLQLTTEIEQVNRRWDVDPEFKITSHRGVSVR</sequence>